<gene>
    <name evidence="6" type="ORF">INF28_11980</name>
</gene>
<keyword evidence="4" id="KW-1133">Transmembrane helix</keyword>
<evidence type="ECO:0000313" key="7">
    <source>
        <dbReference type="Proteomes" id="UP000806542"/>
    </source>
</evidence>
<dbReference type="Pfam" id="PF12833">
    <property type="entry name" value="HTH_18"/>
    <property type="match status" value="1"/>
</dbReference>
<comment type="caution">
    <text evidence="6">The sequence shown here is derived from an EMBL/GenBank/DDBJ whole genome shotgun (WGS) entry which is preliminary data.</text>
</comment>
<evidence type="ECO:0000256" key="1">
    <source>
        <dbReference type="ARBA" id="ARBA00023015"/>
    </source>
</evidence>
<sequence>MIFFRRMLKSSVAICIIYTFLFTLIIYSASSYSVKKEYANTVMSKLDHISTNINDRLTRTQELSESLRKNDAVITANTSDNDIYATTRVYSFLNSLMASYTNPFYMIAIAKISDDLIISNFATMSVARYCSEYLNVTNEDFNAVIQEFEQDPLHSGVPIVSQIPTESGTEDLITIVTCERTGMKEPLYVFASFSMDNIIQGAEMENSTLIIGLDNKPIYANGNFALSELDGILNGNVPRGYTLFRAENPNSSLLRNLQPYFLVPKKQYIALLSRLTLLTLAICIMILISSYFLAYYITKKTYLPIRGLLSALGVKNVSTKENEINKIESIITDVKTNNLHLQQLVNTYQISLEDRFIRGLLFGQLEPAEIKQGLSDFQFTNIKTSFITVIIEYADYDTLLQTLSKDSITLVKQTIFSVLDKGLAEMDYHWVLDLSTDRYIIVSTVPDPKEFTILLKHLLNQIETSLEIELFAAMGSVVPAITEIDRSYMDALYVSQHRVLGLQHAIICTPEEIHALKTDLPFYPVEIENSIVVETTRGNQKEAERLYTQLLKQNFPDHTFSAEQMSQFILMLVSTFNRILAALNKQPDEIFPPNTIIFLELKSCKTVSELKEKILELTYTITENVNTQKQSINEKNAKLIRLYIEENYTKDISLADLAEYLNVSQEHASRVFKKLLNDNFKNYLSHFRYLKAKEIMSASPTMKLKDVASAVGCANTGILSRLFQKYDGISAAEYLKRM</sequence>
<dbReference type="PANTHER" id="PTHR43280:SF28">
    <property type="entry name" value="HTH-TYPE TRANSCRIPTIONAL ACTIVATOR RHAS"/>
    <property type="match status" value="1"/>
</dbReference>
<dbReference type="PANTHER" id="PTHR43280">
    <property type="entry name" value="ARAC-FAMILY TRANSCRIPTIONAL REGULATOR"/>
    <property type="match status" value="1"/>
</dbReference>
<dbReference type="SUPFAM" id="SSF46689">
    <property type="entry name" value="Homeodomain-like"/>
    <property type="match status" value="1"/>
</dbReference>
<dbReference type="EMBL" id="JADCKB010000038">
    <property type="protein sequence ID" value="MBE5041170.1"/>
    <property type="molecule type" value="Genomic_DNA"/>
</dbReference>
<keyword evidence="4" id="KW-0812">Transmembrane</keyword>
<dbReference type="Gene3D" id="1.10.10.60">
    <property type="entry name" value="Homeodomain-like"/>
    <property type="match status" value="2"/>
</dbReference>
<feature type="transmembrane region" description="Helical" evidence="4">
    <location>
        <begin position="275"/>
        <end position="297"/>
    </location>
</feature>
<keyword evidence="4" id="KW-0472">Membrane</keyword>
<evidence type="ECO:0000256" key="3">
    <source>
        <dbReference type="ARBA" id="ARBA00023163"/>
    </source>
</evidence>
<accession>A0A9D5R9K3</accession>
<keyword evidence="3" id="KW-0804">Transcription</keyword>
<dbReference type="InterPro" id="IPR009057">
    <property type="entry name" value="Homeodomain-like_sf"/>
</dbReference>
<protein>
    <submittedName>
        <fullName evidence="6">Helix-turn-helix domain-containing protein</fullName>
    </submittedName>
</protein>
<dbReference type="Proteomes" id="UP000806542">
    <property type="component" value="Unassembled WGS sequence"/>
</dbReference>
<proteinExistence type="predicted"/>
<name>A0A9D5R9K3_9FIRM</name>
<keyword evidence="1" id="KW-0805">Transcription regulation</keyword>
<evidence type="ECO:0000256" key="2">
    <source>
        <dbReference type="ARBA" id="ARBA00023125"/>
    </source>
</evidence>
<dbReference type="PROSITE" id="PS01124">
    <property type="entry name" value="HTH_ARAC_FAMILY_2"/>
    <property type="match status" value="1"/>
</dbReference>
<keyword evidence="7" id="KW-1185">Reference proteome</keyword>
<evidence type="ECO:0000259" key="5">
    <source>
        <dbReference type="PROSITE" id="PS01124"/>
    </source>
</evidence>
<dbReference type="GO" id="GO:0043565">
    <property type="term" value="F:sequence-specific DNA binding"/>
    <property type="evidence" value="ECO:0007669"/>
    <property type="project" value="InterPro"/>
</dbReference>
<evidence type="ECO:0000256" key="4">
    <source>
        <dbReference type="SAM" id="Phobius"/>
    </source>
</evidence>
<dbReference type="GO" id="GO:0003700">
    <property type="term" value="F:DNA-binding transcription factor activity"/>
    <property type="evidence" value="ECO:0007669"/>
    <property type="project" value="InterPro"/>
</dbReference>
<dbReference type="AlphaFoldDB" id="A0A9D5R9K3"/>
<dbReference type="InterPro" id="IPR018060">
    <property type="entry name" value="HTH_AraC"/>
</dbReference>
<reference evidence="6" key="1">
    <citation type="submission" date="2020-10" db="EMBL/GenBank/DDBJ databases">
        <title>ChiBAC.</title>
        <authorList>
            <person name="Zenner C."/>
            <person name="Hitch T.C.A."/>
            <person name="Clavel T."/>
        </authorList>
    </citation>
    <scope>NUCLEOTIDE SEQUENCE</scope>
    <source>
        <strain evidence="6">DSM 107454</strain>
    </source>
</reference>
<dbReference type="RefSeq" id="WP_226393704.1">
    <property type="nucleotide sequence ID" value="NZ_JADCKB010000038.1"/>
</dbReference>
<organism evidence="6 7">
    <name type="scientific">Ructibacterium gallinarum</name>
    <dbReference type="NCBI Taxonomy" id="2779355"/>
    <lineage>
        <taxon>Bacteria</taxon>
        <taxon>Bacillati</taxon>
        <taxon>Bacillota</taxon>
        <taxon>Clostridia</taxon>
        <taxon>Eubacteriales</taxon>
        <taxon>Oscillospiraceae</taxon>
        <taxon>Ructibacterium</taxon>
    </lineage>
</organism>
<keyword evidence="2" id="KW-0238">DNA-binding</keyword>
<dbReference type="SMART" id="SM00342">
    <property type="entry name" value="HTH_ARAC"/>
    <property type="match status" value="1"/>
</dbReference>
<evidence type="ECO:0000313" key="6">
    <source>
        <dbReference type="EMBL" id="MBE5041170.1"/>
    </source>
</evidence>
<feature type="domain" description="HTH araC/xylS-type" evidence="5">
    <location>
        <begin position="638"/>
        <end position="737"/>
    </location>
</feature>